<feature type="transmembrane region" description="Helical" evidence="12">
    <location>
        <begin position="47"/>
        <end position="68"/>
    </location>
</feature>
<reference evidence="13 14" key="1">
    <citation type="submission" date="2015-03" db="EMBL/GenBank/DDBJ databases">
        <authorList>
            <person name="Murphy D."/>
        </authorList>
    </citation>
    <scope>NUCLEOTIDE SEQUENCE [LARGE SCALE GENOMIC DNA]</scope>
    <source>
        <strain evidence="13 14">OL-4</strain>
    </source>
</reference>
<dbReference type="SUPFAM" id="SSF160544">
    <property type="entry name" value="EscU C-terminal domain-like"/>
    <property type="match status" value="1"/>
</dbReference>
<comment type="similarity">
    <text evidence="2 12">Belongs to the type III secretion exporter family.</text>
</comment>
<keyword evidence="13" id="KW-0282">Flagellum</keyword>
<dbReference type="OrthoDB" id="9807950at2"/>
<protein>
    <recommendedName>
        <fullName evidence="3 12">Flagellar biosynthetic protein FlhB</fullName>
    </recommendedName>
</protein>
<organism evidence="13 14">
    <name type="scientific">Syntrophomonas zehnderi OL-4</name>
    <dbReference type="NCBI Taxonomy" id="690567"/>
    <lineage>
        <taxon>Bacteria</taxon>
        <taxon>Bacillati</taxon>
        <taxon>Bacillota</taxon>
        <taxon>Clostridia</taxon>
        <taxon>Eubacteriales</taxon>
        <taxon>Syntrophomonadaceae</taxon>
        <taxon>Syntrophomonas</taxon>
    </lineage>
</organism>
<accession>A0A0E4GDW8</accession>
<dbReference type="RefSeq" id="WP_046497410.1">
    <property type="nucleotide sequence ID" value="NZ_CGIH01000027.1"/>
</dbReference>
<dbReference type="AlphaFoldDB" id="A0A0E4GDW8"/>
<dbReference type="PANTHER" id="PTHR30531">
    <property type="entry name" value="FLAGELLAR BIOSYNTHETIC PROTEIN FLHB"/>
    <property type="match status" value="1"/>
</dbReference>
<dbReference type="NCBIfam" id="TIGR00328">
    <property type="entry name" value="flhB"/>
    <property type="match status" value="1"/>
</dbReference>
<evidence type="ECO:0000256" key="5">
    <source>
        <dbReference type="ARBA" id="ARBA00022475"/>
    </source>
</evidence>
<keyword evidence="5 12" id="KW-1003">Cell membrane</keyword>
<evidence type="ECO:0000256" key="7">
    <source>
        <dbReference type="ARBA" id="ARBA00022795"/>
    </source>
</evidence>
<keyword evidence="14" id="KW-1185">Reference proteome</keyword>
<keyword evidence="13" id="KW-0966">Cell projection</keyword>
<feature type="transmembrane region" description="Helical" evidence="12">
    <location>
        <begin position="102"/>
        <end position="124"/>
    </location>
</feature>
<sequence>MADVNRYYLINLQLFADDGTGEKTEKATPRRREEARKKGQVFKSADLNSAVILMAGTIAILATFPAMVSNLGDFTRLYILDRTLVDFDSGYAFFLLLETMKIIAKIVLPILMVTFLAALMISYLQVGFVMSSEALTPKLERLNPIEGFKRIFSKRALVELAKSLMKIGVTGYIVYTVIKKNLFILPRFIDMELTAAMSVLGSIIVEVAFKIGIVFIIIGVLDYIFQWSEYEKSIMMSKYEVKQEYKQTEGDPLIKSKQRQIQRQASMQRMMAEVPKADVVITNPTHFAVALQYQADVMEAPQVIAKGQDYLAFKIREIAQAHDVTIVENPPLARTLFYTADIGDLVPEDLYQAVAEVLAFVYKQKKKAF</sequence>
<dbReference type="GO" id="GO:0009306">
    <property type="term" value="P:protein secretion"/>
    <property type="evidence" value="ECO:0007669"/>
    <property type="project" value="InterPro"/>
</dbReference>
<evidence type="ECO:0000313" key="14">
    <source>
        <dbReference type="Proteomes" id="UP000045545"/>
    </source>
</evidence>
<evidence type="ECO:0000256" key="9">
    <source>
        <dbReference type="ARBA" id="ARBA00022989"/>
    </source>
</evidence>
<keyword evidence="10 12" id="KW-0472">Membrane</keyword>
<dbReference type="InterPro" id="IPR006135">
    <property type="entry name" value="T3SS_substrate_exporter"/>
</dbReference>
<keyword evidence="4 12" id="KW-0813">Transport</keyword>
<dbReference type="GO" id="GO:0005886">
    <property type="term" value="C:plasma membrane"/>
    <property type="evidence" value="ECO:0007669"/>
    <property type="project" value="UniProtKB-SubCell"/>
</dbReference>
<keyword evidence="11 12" id="KW-1006">Bacterial flagellum protein export</keyword>
<evidence type="ECO:0000256" key="12">
    <source>
        <dbReference type="RuleBase" id="RU364091"/>
    </source>
</evidence>
<evidence type="ECO:0000256" key="2">
    <source>
        <dbReference type="ARBA" id="ARBA00010690"/>
    </source>
</evidence>
<evidence type="ECO:0000256" key="6">
    <source>
        <dbReference type="ARBA" id="ARBA00022692"/>
    </source>
</evidence>
<dbReference type="PANTHER" id="PTHR30531:SF12">
    <property type="entry name" value="FLAGELLAR BIOSYNTHETIC PROTEIN FLHB"/>
    <property type="match status" value="1"/>
</dbReference>
<dbReference type="FunFam" id="3.40.1690.10:FF:000001">
    <property type="entry name" value="Flagellar biosynthetic protein FlhB"/>
    <property type="match status" value="1"/>
</dbReference>
<keyword evidence="9 12" id="KW-1133">Transmembrane helix</keyword>
<evidence type="ECO:0000256" key="11">
    <source>
        <dbReference type="ARBA" id="ARBA00023225"/>
    </source>
</evidence>
<evidence type="ECO:0000256" key="8">
    <source>
        <dbReference type="ARBA" id="ARBA00022927"/>
    </source>
</evidence>
<dbReference type="Proteomes" id="UP000045545">
    <property type="component" value="Unassembled WGS sequence"/>
</dbReference>
<dbReference type="Gene3D" id="3.40.1690.10">
    <property type="entry name" value="secretion proteins EscU"/>
    <property type="match status" value="1"/>
</dbReference>
<keyword evidence="7 12" id="KW-1005">Bacterial flagellum biogenesis</keyword>
<feature type="transmembrane region" description="Helical" evidence="12">
    <location>
        <begin position="156"/>
        <end position="178"/>
    </location>
</feature>
<dbReference type="GO" id="GO:0044780">
    <property type="term" value="P:bacterial-type flagellum assembly"/>
    <property type="evidence" value="ECO:0007669"/>
    <property type="project" value="InterPro"/>
</dbReference>
<dbReference type="InterPro" id="IPR029025">
    <property type="entry name" value="T3SS_substrate_exporter_C"/>
</dbReference>
<evidence type="ECO:0000256" key="10">
    <source>
        <dbReference type="ARBA" id="ARBA00023136"/>
    </source>
</evidence>
<dbReference type="STRING" id="690567.1589"/>
<name>A0A0E4GDW8_9FIRM</name>
<gene>
    <name evidence="12" type="primary">flhB</name>
    <name evidence="13" type="ORF">1589</name>
</gene>
<dbReference type="InterPro" id="IPR006136">
    <property type="entry name" value="FlhB"/>
</dbReference>
<dbReference type="Pfam" id="PF01312">
    <property type="entry name" value="Bac_export_2"/>
    <property type="match status" value="1"/>
</dbReference>
<evidence type="ECO:0000256" key="1">
    <source>
        <dbReference type="ARBA" id="ARBA00004651"/>
    </source>
</evidence>
<proteinExistence type="inferred from homology"/>
<comment type="subcellular location">
    <subcellularLocation>
        <location evidence="1">Cell membrane</location>
        <topology evidence="1">Multi-pass membrane protein</topology>
    </subcellularLocation>
</comment>
<evidence type="ECO:0000256" key="4">
    <source>
        <dbReference type="ARBA" id="ARBA00022448"/>
    </source>
</evidence>
<keyword evidence="8 12" id="KW-0653">Protein transport</keyword>
<dbReference type="PRINTS" id="PR00950">
    <property type="entry name" value="TYPE3IMSPROT"/>
</dbReference>
<feature type="transmembrane region" description="Helical" evidence="12">
    <location>
        <begin position="198"/>
        <end position="225"/>
    </location>
</feature>
<evidence type="ECO:0000313" key="13">
    <source>
        <dbReference type="EMBL" id="CFX65773.1"/>
    </source>
</evidence>
<keyword evidence="6 12" id="KW-0812">Transmembrane</keyword>
<dbReference type="EMBL" id="CGIH01000027">
    <property type="protein sequence ID" value="CFX65773.1"/>
    <property type="molecule type" value="Genomic_DNA"/>
</dbReference>
<keyword evidence="13" id="KW-0969">Cilium</keyword>
<dbReference type="Gene3D" id="6.10.250.2080">
    <property type="match status" value="1"/>
</dbReference>
<comment type="function">
    <text evidence="12">Required for formation of the rod structure in the basal body of the flagellar apparatus. Together with FliI and FliH, may constitute the export apparatus of flagellin.</text>
</comment>
<evidence type="ECO:0000256" key="3">
    <source>
        <dbReference type="ARBA" id="ARBA00021622"/>
    </source>
</evidence>